<dbReference type="Proteomes" id="UP001620645">
    <property type="component" value="Unassembled WGS sequence"/>
</dbReference>
<name>A0ABD2INN2_HETSC</name>
<comment type="caution">
    <text evidence="1">The sequence shown here is derived from an EMBL/GenBank/DDBJ whole genome shotgun (WGS) entry which is preliminary data.</text>
</comment>
<dbReference type="EMBL" id="JBICCN010000356">
    <property type="protein sequence ID" value="KAL3074898.1"/>
    <property type="molecule type" value="Genomic_DNA"/>
</dbReference>
<gene>
    <name evidence="1" type="ORF">niasHS_014343</name>
</gene>
<sequence length="96" mass="10731">MPSKEELFKKPAEHFLTAVAVFDPQGFFRASFCFYMFHHHHHGTRPAVPGSSKQKWQLGEVALIVVLHLLSPHPAPNVLCVCVCVCPINLRAPDEA</sequence>
<reference evidence="1 2" key="1">
    <citation type="submission" date="2024-10" db="EMBL/GenBank/DDBJ databases">
        <authorList>
            <person name="Kim D."/>
        </authorList>
    </citation>
    <scope>NUCLEOTIDE SEQUENCE [LARGE SCALE GENOMIC DNA]</scope>
    <source>
        <strain evidence="1">Taebaek</strain>
    </source>
</reference>
<evidence type="ECO:0000313" key="2">
    <source>
        <dbReference type="Proteomes" id="UP001620645"/>
    </source>
</evidence>
<evidence type="ECO:0000313" key="1">
    <source>
        <dbReference type="EMBL" id="KAL3074898.1"/>
    </source>
</evidence>
<accession>A0ABD2INN2</accession>
<protein>
    <submittedName>
        <fullName evidence="1">Uncharacterized protein</fullName>
    </submittedName>
</protein>
<dbReference type="AlphaFoldDB" id="A0ABD2INN2"/>
<proteinExistence type="predicted"/>
<keyword evidence="2" id="KW-1185">Reference proteome</keyword>
<organism evidence="1 2">
    <name type="scientific">Heterodera schachtii</name>
    <name type="common">Sugarbeet cyst nematode worm</name>
    <name type="synonym">Tylenchus schachtii</name>
    <dbReference type="NCBI Taxonomy" id="97005"/>
    <lineage>
        <taxon>Eukaryota</taxon>
        <taxon>Metazoa</taxon>
        <taxon>Ecdysozoa</taxon>
        <taxon>Nematoda</taxon>
        <taxon>Chromadorea</taxon>
        <taxon>Rhabditida</taxon>
        <taxon>Tylenchina</taxon>
        <taxon>Tylenchomorpha</taxon>
        <taxon>Tylenchoidea</taxon>
        <taxon>Heteroderidae</taxon>
        <taxon>Heteroderinae</taxon>
        <taxon>Heterodera</taxon>
    </lineage>
</organism>